<feature type="transmembrane region" description="Helical" evidence="8">
    <location>
        <begin position="280"/>
        <end position="302"/>
    </location>
</feature>
<evidence type="ECO:0000313" key="15">
    <source>
        <dbReference type="Proteomes" id="UP000460715"/>
    </source>
</evidence>
<dbReference type="Pfam" id="PF25392">
    <property type="entry name" value="MS_channel_TM1"/>
    <property type="match status" value="1"/>
</dbReference>
<feature type="domain" description="Moderate conductance mechanosensitive channel YbiO-like transmembrane helix 1" evidence="13">
    <location>
        <begin position="403"/>
        <end position="480"/>
    </location>
</feature>
<feature type="region of interest" description="Disordered" evidence="7">
    <location>
        <begin position="79"/>
        <end position="99"/>
    </location>
</feature>
<feature type="transmembrane region" description="Helical" evidence="8">
    <location>
        <begin position="461"/>
        <end position="482"/>
    </location>
</feature>
<feature type="transmembrane region" description="Helical" evidence="8">
    <location>
        <begin position="369"/>
        <end position="389"/>
    </location>
</feature>
<dbReference type="Proteomes" id="UP000460715">
    <property type="component" value="Unassembled WGS sequence"/>
</dbReference>
<evidence type="ECO:0000256" key="3">
    <source>
        <dbReference type="ARBA" id="ARBA00022475"/>
    </source>
</evidence>
<dbReference type="InterPro" id="IPR011066">
    <property type="entry name" value="MscS_channel_C_sf"/>
</dbReference>
<dbReference type="Gene3D" id="3.30.70.100">
    <property type="match status" value="1"/>
</dbReference>
<dbReference type="Pfam" id="PF00924">
    <property type="entry name" value="MS_channel_2nd"/>
    <property type="match status" value="1"/>
</dbReference>
<feature type="transmembrane region" description="Helical" evidence="8">
    <location>
        <begin position="201"/>
        <end position="229"/>
    </location>
</feature>
<keyword evidence="3" id="KW-1003">Cell membrane</keyword>
<feature type="signal peptide" evidence="9">
    <location>
        <begin position="1"/>
        <end position="19"/>
    </location>
</feature>
<feature type="domain" description="Mechanosensitive ion channel transmembrane helices 2/3" evidence="12">
    <location>
        <begin position="545"/>
        <end position="584"/>
    </location>
</feature>
<dbReference type="OrthoDB" id="9814206at2"/>
<organism evidence="14 15">
    <name type="scientific">Teichococcus coralli</name>
    <dbReference type="NCBI Taxonomy" id="2545983"/>
    <lineage>
        <taxon>Bacteria</taxon>
        <taxon>Pseudomonadati</taxon>
        <taxon>Pseudomonadota</taxon>
        <taxon>Alphaproteobacteria</taxon>
        <taxon>Acetobacterales</taxon>
        <taxon>Roseomonadaceae</taxon>
        <taxon>Roseomonas</taxon>
    </lineage>
</organism>
<dbReference type="Gene3D" id="2.30.30.60">
    <property type="match status" value="1"/>
</dbReference>
<evidence type="ECO:0000313" key="14">
    <source>
        <dbReference type="EMBL" id="MXP63010.1"/>
    </source>
</evidence>
<dbReference type="GO" id="GO:0008381">
    <property type="term" value="F:mechanosensitive monoatomic ion channel activity"/>
    <property type="evidence" value="ECO:0007669"/>
    <property type="project" value="InterPro"/>
</dbReference>
<keyword evidence="15" id="KW-1185">Reference proteome</keyword>
<proteinExistence type="inferred from homology"/>
<gene>
    <name evidence="14" type="ORF">E0493_06540</name>
</gene>
<dbReference type="GO" id="GO:0005886">
    <property type="term" value="C:plasma membrane"/>
    <property type="evidence" value="ECO:0007669"/>
    <property type="project" value="UniProtKB-SubCell"/>
</dbReference>
<feature type="domain" description="Mechanosensitive ion channel MscS" evidence="10">
    <location>
        <begin position="586"/>
        <end position="650"/>
    </location>
</feature>
<dbReference type="SUPFAM" id="SSF50182">
    <property type="entry name" value="Sm-like ribonucleoproteins"/>
    <property type="match status" value="1"/>
</dbReference>
<evidence type="ECO:0000259" key="13">
    <source>
        <dbReference type="Pfam" id="PF25392"/>
    </source>
</evidence>
<dbReference type="Gene3D" id="1.10.287.1260">
    <property type="match status" value="1"/>
</dbReference>
<evidence type="ECO:0000259" key="10">
    <source>
        <dbReference type="Pfam" id="PF00924"/>
    </source>
</evidence>
<keyword evidence="5 8" id="KW-1133">Transmembrane helix</keyword>
<dbReference type="InterPro" id="IPR023408">
    <property type="entry name" value="MscS_beta-dom_sf"/>
</dbReference>
<evidence type="ECO:0000256" key="4">
    <source>
        <dbReference type="ARBA" id="ARBA00022692"/>
    </source>
</evidence>
<evidence type="ECO:0000259" key="11">
    <source>
        <dbReference type="Pfam" id="PF21082"/>
    </source>
</evidence>
<dbReference type="InterPro" id="IPR049278">
    <property type="entry name" value="MS_channel_C"/>
</dbReference>
<sequence>MRLLPVLLLLCGIALPALAQAPAAPASPAPAVSAAGLQPGEAQRLLSLLRDERRRAELARTLEALAAAEARIAPAPAAPGAGAPAAAPAEADAPARPEAPLLAPNTLGGQILIGASQRLAWLSDQAVAAAQAITDLPGLLSWFSSLAHDPVTQARVIDASWKLALLFGLGVWAEWVVQRALARQRVRLDRLAPRAAQGWRWLWRVPLVLGRLLLDLLPVAAFGLVSYGLIGAVRPLPTTELVLLTANNAYLACRLMMALSRMLLSPASRALRLLPCSDLTAAYVTLWLERITVVLVGGYAMAEAGLLLGLPWGAYDAILRLVLLVVSFFCGIIVLQNRVPVARFLRAPPLKPGDTPHRARAALRRLRDWLAEVWHVLAILYLLALWAVWALQIEEGFTRLLRASLLTLLVLAAAKGLDVGLRRVLAGSFRVAPDLAQRYPGLEARANHYLPLLKGGVSATLTVLTLLVLLEVWGISSFAWFAPGELGSRVVGSGISFALTVLAAVVVWEVANAALRRHLERLSRDAEAARSARVRTLLPMLRTSLLVVILLFVGFNLLTQIGVNVAPLLAGAGVVGLALGFGSQKLVQDVITGIFLLFEDAMAVGDVVTLGDKAGVVEQLSIRSIKLRDLDGSVHIIPFSTVTSVTNMTRDFSFALLDVQVSYRESTDRVVELLQGLCQEMRSEAKWSQAIRDELEVLGVDSLQTNGPVVRVRIKTEPIKRWEVKREMNRRIRQRFDELGIEIPAHRQQVVFTPAAPPPVGTAS</sequence>
<dbReference type="InterPro" id="IPR057485">
    <property type="entry name" value="YbiO-like_TM1"/>
</dbReference>
<dbReference type="InterPro" id="IPR045276">
    <property type="entry name" value="YbiO_bact"/>
</dbReference>
<evidence type="ECO:0000256" key="6">
    <source>
        <dbReference type="ARBA" id="ARBA00023136"/>
    </source>
</evidence>
<comment type="similarity">
    <text evidence="2">Belongs to the MscS (TC 1.A.23) family.</text>
</comment>
<dbReference type="RefSeq" id="WP_160936128.1">
    <property type="nucleotide sequence ID" value="NZ_SNVJ01000004.1"/>
</dbReference>
<feature type="chain" id="PRO_5032478719" evidence="9">
    <location>
        <begin position="20"/>
        <end position="764"/>
    </location>
</feature>
<dbReference type="PANTHER" id="PTHR30460">
    <property type="entry name" value="MODERATE CONDUCTANCE MECHANOSENSITIVE CHANNEL YBIO"/>
    <property type="match status" value="1"/>
</dbReference>
<keyword evidence="9" id="KW-0732">Signal</keyword>
<feature type="domain" description="Mechanosensitive ion channel MscS C-terminal" evidence="11">
    <location>
        <begin position="657"/>
        <end position="743"/>
    </location>
</feature>
<name>A0A845BA20_9PROT</name>
<evidence type="ECO:0000256" key="5">
    <source>
        <dbReference type="ARBA" id="ARBA00022989"/>
    </source>
</evidence>
<feature type="transmembrane region" description="Helical" evidence="8">
    <location>
        <begin position="561"/>
        <end position="581"/>
    </location>
</feature>
<feature type="transmembrane region" description="Helical" evidence="8">
    <location>
        <begin position="536"/>
        <end position="555"/>
    </location>
</feature>
<dbReference type="SUPFAM" id="SSF82689">
    <property type="entry name" value="Mechanosensitive channel protein MscS (YggB), C-terminal domain"/>
    <property type="match status" value="1"/>
</dbReference>
<reference evidence="14 15" key="1">
    <citation type="submission" date="2019-03" db="EMBL/GenBank/DDBJ databases">
        <title>Roseomonas sp. a novel Roseomonas species isolated from Sea whip Gorgonian.</title>
        <authorList>
            <person name="Li F."/>
            <person name="Pan X."/>
            <person name="Huang S."/>
            <person name="Li Z."/>
            <person name="Meng B."/>
        </authorList>
    </citation>
    <scope>NUCLEOTIDE SEQUENCE [LARGE SCALE GENOMIC DNA]</scope>
    <source>
        <strain evidence="14 15">M0104</strain>
    </source>
</reference>
<evidence type="ECO:0000256" key="1">
    <source>
        <dbReference type="ARBA" id="ARBA00004651"/>
    </source>
</evidence>
<dbReference type="Pfam" id="PF21088">
    <property type="entry name" value="MS_channel_1st"/>
    <property type="match status" value="1"/>
</dbReference>
<dbReference type="InterPro" id="IPR049142">
    <property type="entry name" value="MS_channel_1st"/>
</dbReference>
<evidence type="ECO:0000256" key="7">
    <source>
        <dbReference type="SAM" id="MobiDB-lite"/>
    </source>
</evidence>
<keyword evidence="6 8" id="KW-0472">Membrane</keyword>
<comment type="caution">
    <text evidence="14">The sequence shown here is derived from an EMBL/GenBank/DDBJ whole genome shotgun (WGS) entry which is preliminary data.</text>
</comment>
<dbReference type="InterPro" id="IPR006685">
    <property type="entry name" value="MscS_channel_2nd"/>
</dbReference>
<protein>
    <submittedName>
        <fullName evidence="14">Mechanosensitive ion channel</fullName>
    </submittedName>
</protein>
<evidence type="ECO:0000256" key="2">
    <source>
        <dbReference type="ARBA" id="ARBA00008017"/>
    </source>
</evidence>
<evidence type="ECO:0000256" key="9">
    <source>
        <dbReference type="SAM" id="SignalP"/>
    </source>
</evidence>
<dbReference type="InterPro" id="IPR010920">
    <property type="entry name" value="LSM_dom_sf"/>
</dbReference>
<dbReference type="InterPro" id="IPR011014">
    <property type="entry name" value="MscS_channel_TM-2"/>
</dbReference>
<feature type="transmembrane region" description="Helical" evidence="8">
    <location>
        <begin position="317"/>
        <end position="335"/>
    </location>
</feature>
<dbReference type="Pfam" id="PF21082">
    <property type="entry name" value="MS_channel_3rd"/>
    <property type="match status" value="1"/>
</dbReference>
<dbReference type="SUPFAM" id="SSF82861">
    <property type="entry name" value="Mechanosensitive channel protein MscS (YggB), transmembrane region"/>
    <property type="match status" value="1"/>
</dbReference>
<keyword evidence="4 8" id="KW-0812">Transmembrane</keyword>
<dbReference type="AlphaFoldDB" id="A0A845BA20"/>
<evidence type="ECO:0000259" key="12">
    <source>
        <dbReference type="Pfam" id="PF21088"/>
    </source>
</evidence>
<dbReference type="EMBL" id="SNVJ01000004">
    <property type="protein sequence ID" value="MXP63010.1"/>
    <property type="molecule type" value="Genomic_DNA"/>
</dbReference>
<dbReference type="PANTHER" id="PTHR30460:SF0">
    <property type="entry name" value="MODERATE CONDUCTANCE MECHANOSENSITIVE CHANNEL YBIO"/>
    <property type="match status" value="1"/>
</dbReference>
<comment type="subcellular location">
    <subcellularLocation>
        <location evidence="1">Cell membrane</location>
        <topology evidence="1">Multi-pass membrane protein</topology>
    </subcellularLocation>
</comment>
<evidence type="ECO:0000256" key="8">
    <source>
        <dbReference type="SAM" id="Phobius"/>
    </source>
</evidence>
<accession>A0A845BA20</accession>
<feature type="transmembrane region" description="Helical" evidence="8">
    <location>
        <begin position="494"/>
        <end position="515"/>
    </location>
</feature>